<evidence type="ECO:0000259" key="6">
    <source>
        <dbReference type="Pfam" id="PF01555"/>
    </source>
</evidence>
<evidence type="ECO:0000256" key="3">
    <source>
        <dbReference type="ARBA" id="ARBA00022679"/>
    </source>
</evidence>
<proteinExistence type="inferred from homology"/>
<dbReference type="GO" id="GO:0032259">
    <property type="term" value="P:methylation"/>
    <property type="evidence" value="ECO:0007669"/>
    <property type="project" value="UniProtKB-KW"/>
</dbReference>
<evidence type="ECO:0000313" key="8">
    <source>
        <dbReference type="Proteomes" id="UP000524893"/>
    </source>
</evidence>
<reference evidence="7 8" key="1">
    <citation type="journal article" date="2020" name="Access Microbiol">
        <title>Isolation and genome sequencing of Staphylococcus schleiferi subspecies coagulans from Antarctic seals.</title>
        <authorList>
            <person name="Foster G."/>
            <person name="Robb A."/>
            <person name="Paterson G.K."/>
        </authorList>
    </citation>
    <scope>NUCLEOTIDE SEQUENCE [LARGE SCALE GENOMIC DNA]</scope>
    <source>
        <strain evidence="7 8">M615/02/4</strain>
    </source>
</reference>
<dbReference type="GO" id="GO:0003677">
    <property type="term" value="F:DNA binding"/>
    <property type="evidence" value="ECO:0007669"/>
    <property type="project" value="InterPro"/>
</dbReference>
<evidence type="ECO:0000256" key="4">
    <source>
        <dbReference type="ARBA" id="ARBA00022691"/>
    </source>
</evidence>
<comment type="similarity">
    <text evidence="1">Belongs to the N(4)/N(6)-methyltransferase family.</text>
</comment>
<dbReference type="InterPro" id="IPR002052">
    <property type="entry name" value="DNA_methylase_N6_adenine_CS"/>
</dbReference>
<dbReference type="InterPro" id="IPR002295">
    <property type="entry name" value="N4/N6-MTase_EcoPI_Mod-like"/>
</dbReference>
<dbReference type="InterPro" id="IPR029063">
    <property type="entry name" value="SAM-dependent_MTases_sf"/>
</dbReference>
<keyword evidence="2" id="KW-0489">Methyltransferase</keyword>
<protein>
    <submittedName>
        <fullName evidence="7">Site-specific DNA-methyltransferase</fullName>
    </submittedName>
</protein>
<evidence type="ECO:0000256" key="1">
    <source>
        <dbReference type="ARBA" id="ARBA00006594"/>
    </source>
</evidence>
<organism evidence="7 8">
    <name type="scientific">Staphylococcus coagulans</name>
    <dbReference type="NCBI Taxonomy" id="74706"/>
    <lineage>
        <taxon>Bacteria</taxon>
        <taxon>Bacillati</taxon>
        <taxon>Bacillota</taxon>
        <taxon>Bacilli</taxon>
        <taxon>Bacillales</taxon>
        <taxon>Staphylococcaceae</taxon>
        <taxon>Staphylococcus</taxon>
    </lineage>
</organism>
<evidence type="ECO:0000256" key="2">
    <source>
        <dbReference type="ARBA" id="ARBA00022603"/>
    </source>
</evidence>
<dbReference type="GO" id="GO:0009307">
    <property type="term" value="P:DNA restriction-modification system"/>
    <property type="evidence" value="ECO:0007669"/>
    <property type="project" value="UniProtKB-KW"/>
</dbReference>
<dbReference type="AlphaFoldDB" id="A0A9X0PE93"/>
<dbReference type="GO" id="GO:0008170">
    <property type="term" value="F:N-methyltransferase activity"/>
    <property type="evidence" value="ECO:0007669"/>
    <property type="project" value="InterPro"/>
</dbReference>
<dbReference type="PROSITE" id="PS00092">
    <property type="entry name" value="N6_MTASE"/>
    <property type="match status" value="1"/>
</dbReference>
<dbReference type="PRINTS" id="PR00506">
    <property type="entry name" value="D21N6MTFRASE"/>
</dbReference>
<dbReference type="PIRSF" id="PIRSF015855">
    <property type="entry name" value="TypeIII_Mtase_mKpnI"/>
    <property type="match status" value="1"/>
</dbReference>
<dbReference type="Pfam" id="PF01555">
    <property type="entry name" value="N6_N4_Mtase"/>
    <property type="match status" value="1"/>
</dbReference>
<dbReference type="InterPro" id="IPR002941">
    <property type="entry name" value="DNA_methylase_N4/N6"/>
</dbReference>
<keyword evidence="4" id="KW-0949">S-adenosyl-L-methionine</keyword>
<comment type="caution">
    <text evidence="7">The sequence shown here is derived from an EMBL/GenBank/DDBJ whole genome shotgun (WGS) entry which is preliminary data.</text>
</comment>
<dbReference type="SUPFAM" id="SSF53335">
    <property type="entry name" value="S-adenosyl-L-methionine-dependent methyltransferases"/>
    <property type="match status" value="1"/>
</dbReference>
<gene>
    <name evidence="7" type="ORF">HR081_03805</name>
</gene>
<evidence type="ECO:0000313" key="7">
    <source>
        <dbReference type="EMBL" id="MBA8776051.1"/>
    </source>
</evidence>
<evidence type="ECO:0000256" key="5">
    <source>
        <dbReference type="ARBA" id="ARBA00022747"/>
    </source>
</evidence>
<accession>A0A9X0PE93</accession>
<name>A0A9X0PE93_9STAP</name>
<dbReference type="RefSeq" id="WP_182280533.1">
    <property type="nucleotide sequence ID" value="NZ_JABTCN010000007.1"/>
</dbReference>
<keyword evidence="5" id="KW-0680">Restriction system</keyword>
<feature type="domain" description="DNA methylase N-4/N-6" evidence="6">
    <location>
        <begin position="116"/>
        <end position="464"/>
    </location>
</feature>
<dbReference type="EMBL" id="JABTCN010000007">
    <property type="protein sequence ID" value="MBA8776051.1"/>
    <property type="molecule type" value="Genomic_DNA"/>
</dbReference>
<dbReference type="Gene3D" id="3.40.50.150">
    <property type="entry name" value="Vaccinia Virus protein VP39"/>
    <property type="match status" value="1"/>
</dbReference>
<keyword evidence="3" id="KW-0808">Transferase</keyword>
<dbReference type="Proteomes" id="UP000524893">
    <property type="component" value="Unassembled WGS sequence"/>
</dbReference>
<sequence length="662" mass="75233">MTNERLEEVSSHSLDITEQNIEKLKELFPEVLTEKKIDFDKLRLILGDEVETAPERYSFTWNGKKQAMQLAQQPTVTTLKPNKAKSKNWDETQNLYIEGDNLEVLKILQKSYANKVKLIYLDPPYNTGSDFVYQDSFSDSIKNYLEVTGQVDEDGTKFSTNAETSGRYHTNWLNMMYSRLKLGRSLLTDDGVMFISIDEHEISNLEKLVSELFGENNLAGTIIWDKRNPKGDSKGVAMQHEYVIVVAKSLEIFSSKNEFKRLKKNAEGMLRKAKQIINKIGADFTLSDANDEYRKWVNAQDSFSGGERAYSKIDEQGNVYQEVSMTWPNNKQAPADYFVPIIHPTTGKPTKIPGKGWRYPSATLKQMILDNMVVFGKDETTIPRRKYLLSENMYENVPSLYYNGKSGSTDVSNLEMKTTYFDNPKPVDLLKQIIQSTTTENDIILDFFSGSATTAESVMKQNSEDDNNRQFIMVQLPEIIEDKKSDGYKDGFRNIPEIAEERIRRAGDKIIGENPELADKLDIGFKVFELEKSNLKKWNTEPEDLVTMLGSIQDNLEPGSTEDDLVYEIMLKQGLELTLPIEKFVVGDANIYKIAFGSLFIVLGENITSDVAEKIDEFIMDEELENVVVVLQDTGFANDSEKLNSIEILNAGGVDYNDILSI</sequence>